<dbReference type="InterPro" id="IPR019080">
    <property type="entry name" value="YqaJ_viral_recombinase"/>
</dbReference>
<reference evidence="2 3" key="1">
    <citation type="submission" date="2024-09" db="EMBL/GenBank/DDBJ databases">
        <authorList>
            <person name="Sun Q."/>
            <person name="Mori K."/>
        </authorList>
    </citation>
    <scope>NUCLEOTIDE SEQUENCE [LARGE SCALE GENOMIC DNA]</scope>
    <source>
        <strain evidence="2 3">JCM 3143</strain>
    </source>
</reference>
<feature type="domain" description="YqaJ viral recombinase" evidence="1">
    <location>
        <begin position="23"/>
        <end position="160"/>
    </location>
</feature>
<dbReference type="RefSeq" id="WP_344999876.1">
    <property type="nucleotide sequence ID" value="NZ_BAAAXV010000009.1"/>
</dbReference>
<protein>
    <submittedName>
        <fullName evidence="2">YqaJ viral recombinase family protein</fullName>
    </submittedName>
</protein>
<organism evidence="2 3">
    <name type="scientific">Nonomuraea helvata</name>
    <dbReference type="NCBI Taxonomy" id="37484"/>
    <lineage>
        <taxon>Bacteria</taxon>
        <taxon>Bacillati</taxon>
        <taxon>Actinomycetota</taxon>
        <taxon>Actinomycetes</taxon>
        <taxon>Streptosporangiales</taxon>
        <taxon>Streptosporangiaceae</taxon>
        <taxon>Nonomuraea</taxon>
    </lineage>
</organism>
<name>A0ABV5SID2_9ACTN</name>
<gene>
    <name evidence="2" type="ORF">ACFFSA_50330</name>
</gene>
<evidence type="ECO:0000259" key="1">
    <source>
        <dbReference type="Pfam" id="PF09588"/>
    </source>
</evidence>
<comment type="caution">
    <text evidence="2">The sequence shown here is derived from an EMBL/GenBank/DDBJ whole genome shotgun (WGS) entry which is preliminary data.</text>
</comment>
<proteinExistence type="predicted"/>
<evidence type="ECO:0000313" key="2">
    <source>
        <dbReference type="EMBL" id="MFB9631309.1"/>
    </source>
</evidence>
<dbReference type="InterPro" id="IPR011604">
    <property type="entry name" value="PDDEXK-like_dom_sf"/>
</dbReference>
<accession>A0ABV5SID2</accession>
<dbReference type="Pfam" id="PF09588">
    <property type="entry name" value="YqaJ"/>
    <property type="match status" value="1"/>
</dbReference>
<keyword evidence="3" id="KW-1185">Reference proteome</keyword>
<dbReference type="Gene3D" id="3.90.320.10">
    <property type="match status" value="1"/>
</dbReference>
<dbReference type="InterPro" id="IPR011335">
    <property type="entry name" value="Restrct_endonuc-II-like"/>
</dbReference>
<evidence type="ECO:0000313" key="3">
    <source>
        <dbReference type="Proteomes" id="UP001589532"/>
    </source>
</evidence>
<dbReference type="EMBL" id="JBHMBW010000104">
    <property type="protein sequence ID" value="MFB9631309.1"/>
    <property type="molecule type" value="Genomic_DNA"/>
</dbReference>
<dbReference type="Proteomes" id="UP001589532">
    <property type="component" value="Unassembled WGS sequence"/>
</dbReference>
<dbReference type="SUPFAM" id="SSF52980">
    <property type="entry name" value="Restriction endonuclease-like"/>
    <property type="match status" value="1"/>
</dbReference>
<sequence length="314" mass="35226">MTATLEAGTARLLGRFRHGSRNWRNAREGRVGGSTIAGIAGLSPWQSQFSIWCEMAALIPASKETKAQARGHLLESTVRRWFAAQHPEWKVRTAGTYVHQERDYQLANPDALCYQDGALVEGAEFKTDADAAGSGWGRPGNDPSQVPVYYRAQVRWYMDVFGLPRWRVVLLDDRLTFREYVIEHDPVEAAILRDAAEDFLASLFWDEMPELDDHPATYAAVLKLHPEIDRNASVILPHELAYKYIDAHLGLEAAEKRVQAANTEVAAFMGQARRALWDGYRVARRQLSSARTPYLRPDEKIAGIPIPAPQECAA</sequence>